<dbReference type="Proteomes" id="UP000887563">
    <property type="component" value="Unplaced"/>
</dbReference>
<proteinExistence type="predicted"/>
<keyword evidence="2" id="KW-1185">Reference proteome</keyword>
<dbReference type="SUPFAM" id="SSF55060">
    <property type="entry name" value="GHMP Kinase, C-terminal domain"/>
    <property type="match status" value="1"/>
</dbReference>
<dbReference type="InterPro" id="IPR041431">
    <property type="entry name" value="Mvd1_C"/>
</dbReference>
<sequence length="146" mass="17166">MAESNQLHAICLDTYPPIIYLNSTSFALMEFVHDFNTFYSSPLIAYTFDAGPNCFLFFEEKTFPLFYNSFKKCFNYNKDLIKINFDENENKEIIKLIINEEEKNGEILNEKEEKTKEIQFPWLEAKQINIQQLLLSKLGDGPKILE</sequence>
<dbReference type="Pfam" id="PF18376">
    <property type="entry name" value="MDD_C"/>
    <property type="match status" value="1"/>
</dbReference>
<evidence type="ECO:0000313" key="3">
    <source>
        <dbReference type="WBParaSite" id="Minc3s06292g39620"/>
    </source>
</evidence>
<dbReference type="InterPro" id="IPR036554">
    <property type="entry name" value="GHMP_kinase_C_sf"/>
</dbReference>
<dbReference type="AlphaFoldDB" id="A0A914NGQ8"/>
<dbReference type="GO" id="GO:0019287">
    <property type="term" value="P:isopentenyl diphosphate biosynthetic process, mevalonate pathway"/>
    <property type="evidence" value="ECO:0007669"/>
    <property type="project" value="TreeGrafter"/>
</dbReference>
<dbReference type="GO" id="GO:0004163">
    <property type="term" value="F:diphosphomevalonate decarboxylase activity"/>
    <property type="evidence" value="ECO:0007669"/>
    <property type="project" value="TreeGrafter"/>
</dbReference>
<evidence type="ECO:0000259" key="1">
    <source>
        <dbReference type="Pfam" id="PF18376"/>
    </source>
</evidence>
<protein>
    <submittedName>
        <fullName evidence="3">Mvd1 C-terminal domain-containing protein</fullName>
    </submittedName>
</protein>
<organism evidence="2 3">
    <name type="scientific">Meloidogyne incognita</name>
    <name type="common">Southern root-knot nematode worm</name>
    <name type="synonym">Oxyuris incognita</name>
    <dbReference type="NCBI Taxonomy" id="6306"/>
    <lineage>
        <taxon>Eukaryota</taxon>
        <taxon>Metazoa</taxon>
        <taxon>Ecdysozoa</taxon>
        <taxon>Nematoda</taxon>
        <taxon>Chromadorea</taxon>
        <taxon>Rhabditida</taxon>
        <taxon>Tylenchina</taxon>
        <taxon>Tylenchomorpha</taxon>
        <taxon>Tylenchoidea</taxon>
        <taxon>Meloidogynidae</taxon>
        <taxon>Meloidogyninae</taxon>
        <taxon>Meloidogyne</taxon>
        <taxon>Meloidogyne incognita group</taxon>
    </lineage>
</organism>
<name>A0A914NGQ8_MELIC</name>
<dbReference type="PANTHER" id="PTHR10977">
    <property type="entry name" value="DIPHOSPHOMEVALONATE DECARBOXYLASE"/>
    <property type="match status" value="1"/>
</dbReference>
<feature type="domain" description="Mvd1 C-terminal" evidence="1">
    <location>
        <begin position="1"/>
        <end position="145"/>
    </location>
</feature>
<dbReference type="Gene3D" id="3.30.70.890">
    <property type="entry name" value="GHMP kinase, C-terminal domain"/>
    <property type="match status" value="1"/>
</dbReference>
<dbReference type="WBParaSite" id="Minc3s06292g39620">
    <property type="protein sequence ID" value="Minc3s06292g39620"/>
    <property type="gene ID" value="Minc3s06292g39620"/>
</dbReference>
<accession>A0A914NGQ8</accession>
<dbReference type="PANTHER" id="PTHR10977:SF3">
    <property type="entry name" value="DIPHOSPHOMEVALONATE DECARBOXYLASE"/>
    <property type="match status" value="1"/>
</dbReference>
<reference evidence="3" key="1">
    <citation type="submission" date="2022-11" db="UniProtKB">
        <authorList>
            <consortium name="WormBaseParasite"/>
        </authorList>
    </citation>
    <scope>IDENTIFICATION</scope>
</reference>
<dbReference type="GO" id="GO:0005829">
    <property type="term" value="C:cytosol"/>
    <property type="evidence" value="ECO:0007669"/>
    <property type="project" value="TreeGrafter"/>
</dbReference>
<evidence type="ECO:0000313" key="2">
    <source>
        <dbReference type="Proteomes" id="UP000887563"/>
    </source>
</evidence>